<organism evidence="2 3">
    <name type="scientific">Fluctibacter halophilus</name>
    <dbReference type="NCBI Taxonomy" id="226011"/>
    <lineage>
        <taxon>Bacteria</taxon>
        <taxon>Pseudomonadati</taxon>
        <taxon>Pseudomonadota</taxon>
        <taxon>Gammaproteobacteria</taxon>
        <taxon>Alteromonadales</taxon>
        <taxon>Alteromonadaceae</taxon>
        <taxon>Fluctibacter</taxon>
    </lineage>
</organism>
<comment type="caution">
    <text evidence="2">The sequence shown here is derived from an EMBL/GenBank/DDBJ whole genome shotgun (WGS) entry which is preliminary data.</text>
</comment>
<sequence>MPVNTTPQSDAFSHLTPQQAGIDPTALQTAFDSAQTLTALRSLLVLKDGALVAEAYYNGQSAASLHHVRSVTKTVAALVVGIALEKGVIDSLDVTVGEVLWQAYPDMSAEVAGIRILDLLTMRSGFTWDEDDGSLFVTWSQSQDPVNFLLSRPLAETPGTTFNYNSAAVHLLWVMLDTLMNGNIDAFVQQHLFEPLAIDHVAWERLADGRVNGSAGLQLRAADIAKLGVLLAAKGTINITGQPRRIVSEAWIQQMAQSHVSFSGPSGNYGIDGYGYLWWLSNQRENPHQVAAGWGGQYIFTRSEGQWVIVATNRYDVSASQAQQQSDATGKTVMNGIVAAIEDP</sequence>
<name>A0ABS8G6S2_9ALTE</name>
<dbReference type="EMBL" id="JAJEWP010000001">
    <property type="protein sequence ID" value="MCC2615791.1"/>
    <property type="molecule type" value="Genomic_DNA"/>
</dbReference>
<proteinExistence type="predicted"/>
<dbReference type="Proteomes" id="UP001520878">
    <property type="component" value="Unassembled WGS sequence"/>
</dbReference>
<dbReference type="InterPro" id="IPR001466">
    <property type="entry name" value="Beta-lactam-related"/>
</dbReference>
<evidence type="ECO:0000259" key="1">
    <source>
        <dbReference type="Pfam" id="PF00144"/>
    </source>
</evidence>
<dbReference type="RefSeq" id="WP_229158044.1">
    <property type="nucleotide sequence ID" value="NZ_JAJEWP010000001.1"/>
</dbReference>
<reference evidence="2 3" key="1">
    <citation type="submission" date="2021-10" db="EMBL/GenBank/DDBJ databases">
        <title>Draft genome of Aestuariibacter halophilus JC2043.</title>
        <authorList>
            <person name="Emsley S.A."/>
            <person name="Pfannmuller K.M."/>
            <person name="Ushijima B."/>
            <person name="Saw J.H."/>
            <person name="Videau P."/>
        </authorList>
    </citation>
    <scope>NUCLEOTIDE SEQUENCE [LARGE SCALE GENOMIC DNA]</scope>
    <source>
        <strain evidence="2 3">JC2043</strain>
    </source>
</reference>
<accession>A0ABS8G6S2</accession>
<dbReference type="Pfam" id="PF00144">
    <property type="entry name" value="Beta-lactamase"/>
    <property type="match status" value="1"/>
</dbReference>
<dbReference type="InterPro" id="IPR050789">
    <property type="entry name" value="Diverse_Enzym_Activities"/>
</dbReference>
<evidence type="ECO:0000313" key="2">
    <source>
        <dbReference type="EMBL" id="MCC2615791.1"/>
    </source>
</evidence>
<dbReference type="PANTHER" id="PTHR43283">
    <property type="entry name" value="BETA-LACTAMASE-RELATED"/>
    <property type="match status" value="1"/>
</dbReference>
<evidence type="ECO:0000313" key="3">
    <source>
        <dbReference type="Proteomes" id="UP001520878"/>
    </source>
</evidence>
<keyword evidence="3" id="KW-1185">Reference proteome</keyword>
<dbReference type="InterPro" id="IPR012338">
    <property type="entry name" value="Beta-lactam/transpept-like"/>
</dbReference>
<gene>
    <name evidence="2" type="ORF">LJ739_06025</name>
</gene>
<dbReference type="Gene3D" id="3.40.710.10">
    <property type="entry name" value="DD-peptidase/beta-lactamase superfamily"/>
    <property type="match status" value="1"/>
</dbReference>
<dbReference type="PANTHER" id="PTHR43283:SF7">
    <property type="entry name" value="BETA-LACTAMASE-RELATED DOMAIN-CONTAINING PROTEIN"/>
    <property type="match status" value="1"/>
</dbReference>
<protein>
    <submittedName>
        <fullName evidence="2">Beta-lactamase family protein</fullName>
    </submittedName>
</protein>
<dbReference type="SUPFAM" id="SSF56601">
    <property type="entry name" value="beta-lactamase/transpeptidase-like"/>
    <property type="match status" value="1"/>
</dbReference>
<feature type="domain" description="Beta-lactamase-related" evidence="1">
    <location>
        <begin position="42"/>
        <end position="313"/>
    </location>
</feature>